<dbReference type="GO" id="GO:0046872">
    <property type="term" value="F:metal ion binding"/>
    <property type="evidence" value="ECO:0007669"/>
    <property type="project" value="UniProtKB-KW"/>
</dbReference>
<evidence type="ECO:0000256" key="2">
    <source>
        <dbReference type="ARBA" id="ARBA00022485"/>
    </source>
</evidence>
<sequence>MKVRVAESAGFCMGVRKAMDSVLEASRGNVLTYTLGPLIHNPQALKMLESRNVYIADNIDESLAGETVVIRAHGITLDKRERLSEIGAKIVDATCPKVLRSESIIKKYYAGGYSIVIVGDRGHAEIDALLSYAGNTGTVVENVEEAESLPRMEKVCVVAQTTFNSFLYDKITDVICKKAGECYVADTVCVSTDRRH</sequence>
<name>X1CEF5_9ZZZZ</name>
<dbReference type="InterPro" id="IPR003451">
    <property type="entry name" value="LytB/IspH"/>
</dbReference>
<dbReference type="PANTHER" id="PTHR30426:SF0">
    <property type="entry name" value="4-HYDROXY-3-METHYLBUT-2-ENYL DIPHOSPHATE REDUCTASE"/>
    <property type="match status" value="1"/>
</dbReference>
<dbReference type="GO" id="GO:0051745">
    <property type="term" value="F:4-hydroxy-3-methylbut-2-enyl diphosphate reductase activity"/>
    <property type="evidence" value="ECO:0007669"/>
    <property type="project" value="InterPro"/>
</dbReference>
<evidence type="ECO:0000256" key="5">
    <source>
        <dbReference type="ARBA" id="ARBA00023014"/>
    </source>
</evidence>
<evidence type="ECO:0000256" key="4">
    <source>
        <dbReference type="ARBA" id="ARBA00023004"/>
    </source>
</evidence>
<dbReference type="GO" id="GO:0050992">
    <property type="term" value="P:dimethylallyl diphosphate biosynthetic process"/>
    <property type="evidence" value="ECO:0007669"/>
    <property type="project" value="InterPro"/>
</dbReference>
<gene>
    <name evidence="6" type="ORF">S01H4_48393</name>
</gene>
<organism evidence="6">
    <name type="scientific">marine sediment metagenome</name>
    <dbReference type="NCBI Taxonomy" id="412755"/>
    <lineage>
        <taxon>unclassified sequences</taxon>
        <taxon>metagenomes</taxon>
        <taxon>ecological metagenomes</taxon>
    </lineage>
</organism>
<dbReference type="EMBL" id="BART01027279">
    <property type="protein sequence ID" value="GAG91467.1"/>
    <property type="molecule type" value="Genomic_DNA"/>
</dbReference>
<evidence type="ECO:0000256" key="3">
    <source>
        <dbReference type="ARBA" id="ARBA00022723"/>
    </source>
</evidence>
<dbReference type="GO" id="GO:0019288">
    <property type="term" value="P:isopentenyl diphosphate biosynthetic process, methylerythritol 4-phosphate pathway"/>
    <property type="evidence" value="ECO:0007669"/>
    <property type="project" value="InterPro"/>
</dbReference>
<evidence type="ECO:0000256" key="1">
    <source>
        <dbReference type="ARBA" id="ARBA00001966"/>
    </source>
</evidence>
<comment type="caution">
    <text evidence="6">The sequence shown here is derived from an EMBL/GenBank/DDBJ whole genome shotgun (WGS) entry which is preliminary data.</text>
</comment>
<feature type="non-terminal residue" evidence="6">
    <location>
        <position position="196"/>
    </location>
</feature>
<accession>X1CEF5</accession>
<keyword evidence="4" id="KW-0408">Iron</keyword>
<dbReference type="GO" id="GO:0051539">
    <property type="term" value="F:4 iron, 4 sulfur cluster binding"/>
    <property type="evidence" value="ECO:0007669"/>
    <property type="project" value="UniProtKB-KW"/>
</dbReference>
<reference evidence="6" key="1">
    <citation type="journal article" date="2014" name="Front. Microbiol.">
        <title>High frequency of phylogenetically diverse reductive dehalogenase-homologous genes in deep subseafloor sedimentary metagenomes.</title>
        <authorList>
            <person name="Kawai M."/>
            <person name="Futagami T."/>
            <person name="Toyoda A."/>
            <person name="Takaki Y."/>
            <person name="Nishi S."/>
            <person name="Hori S."/>
            <person name="Arai W."/>
            <person name="Tsubouchi T."/>
            <person name="Morono Y."/>
            <person name="Uchiyama I."/>
            <person name="Ito T."/>
            <person name="Fujiyama A."/>
            <person name="Inagaki F."/>
            <person name="Takami H."/>
        </authorList>
    </citation>
    <scope>NUCLEOTIDE SEQUENCE</scope>
    <source>
        <strain evidence="6">Expedition CK06-06</strain>
    </source>
</reference>
<dbReference type="Pfam" id="PF02401">
    <property type="entry name" value="LYTB"/>
    <property type="match status" value="1"/>
</dbReference>
<comment type="cofactor">
    <cofactor evidence="1">
        <name>[4Fe-4S] cluster</name>
        <dbReference type="ChEBI" id="CHEBI:49883"/>
    </cofactor>
</comment>
<keyword evidence="2" id="KW-0004">4Fe-4S</keyword>
<dbReference type="Gene3D" id="3.40.1010.20">
    <property type="entry name" value="4-hydroxy-3-methylbut-2-enyl diphosphate reductase, catalytic domain"/>
    <property type="match status" value="1"/>
</dbReference>
<proteinExistence type="predicted"/>
<evidence type="ECO:0000313" key="6">
    <source>
        <dbReference type="EMBL" id="GAG91467.1"/>
    </source>
</evidence>
<evidence type="ECO:0008006" key="7">
    <source>
        <dbReference type="Google" id="ProtNLM"/>
    </source>
</evidence>
<dbReference type="PANTHER" id="PTHR30426">
    <property type="entry name" value="4-HYDROXY-3-METHYLBUT-2-ENYL DIPHOSPHATE REDUCTASE"/>
    <property type="match status" value="1"/>
</dbReference>
<dbReference type="Gene3D" id="3.40.50.11270">
    <property type="match status" value="1"/>
</dbReference>
<keyword evidence="5" id="KW-0411">Iron-sulfur</keyword>
<dbReference type="AlphaFoldDB" id="X1CEF5"/>
<protein>
    <recommendedName>
        <fullName evidence="7">4-hydroxy-3-methylbut-2-enyl diphosphate reductase</fullName>
    </recommendedName>
</protein>
<keyword evidence="3" id="KW-0479">Metal-binding</keyword>